<protein>
    <submittedName>
        <fullName evidence="1">Glycosyltransferase</fullName>
    </submittedName>
</protein>
<dbReference type="Proteomes" id="UP000625316">
    <property type="component" value="Unassembled WGS sequence"/>
</dbReference>
<accession>A0A928Z319</accession>
<gene>
    <name evidence="1" type="ORF">IQ266_14905</name>
</gene>
<keyword evidence="2" id="KW-1185">Reference proteome</keyword>
<name>A0A928Z319_9CYAN</name>
<evidence type="ECO:0000313" key="2">
    <source>
        <dbReference type="Proteomes" id="UP000625316"/>
    </source>
</evidence>
<dbReference type="Pfam" id="PF13692">
    <property type="entry name" value="Glyco_trans_1_4"/>
    <property type="match status" value="1"/>
</dbReference>
<dbReference type="EMBL" id="JADEXQ010000050">
    <property type="protein sequence ID" value="MBE9031021.1"/>
    <property type="molecule type" value="Genomic_DNA"/>
</dbReference>
<dbReference type="AlphaFoldDB" id="A0A928Z319"/>
<organism evidence="1 2">
    <name type="scientific">Romeriopsis navalis LEGE 11480</name>
    <dbReference type="NCBI Taxonomy" id="2777977"/>
    <lineage>
        <taxon>Bacteria</taxon>
        <taxon>Bacillati</taxon>
        <taxon>Cyanobacteriota</taxon>
        <taxon>Cyanophyceae</taxon>
        <taxon>Leptolyngbyales</taxon>
        <taxon>Leptolyngbyaceae</taxon>
        <taxon>Romeriopsis</taxon>
        <taxon>Romeriopsis navalis</taxon>
    </lineage>
</organism>
<dbReference type="SUPFAM" id="SSF53756">
    <property type="entry name" value="UDP-Glycosyltransferase/glycogen phosphorylase"/>
    <property type="match status" value="1"/>
</dbReference>
<reference evidence="1" key="1">
    <citation type="submission" date="2020-10" db="EMBL/GenBank/DDBJ databases">
        <authorList>
            <person name="Castelo-Branco R."/>
            <person name="Eusebio N."/>
            <person name="Adriana R."/>
            <person name="Vieira A."/>
            <person name="Brugerolle De Fraissinette N."/>
            <person name="Rezende De Castro R."/>
            <person name="Schneider M.P."/>
            <person name="Vasconcelos V."/>
            <person name="Leao P.N."/>
        </authorList>
    </citation>
    <scope>NUCLEOTIDE SEQUENCE</scope>
    <source>
        <strain evidence="1">LEGE 11480</strain>
    </source>
</reference>
<evidence type="ECO:0000313" key="1">
    <source>
        <dbReference type="EMBL" id="MBE9031021.1"/>
    </source>
</evidence>
<sequence>MAKILILLGGHLCNGPRPCKEADALAAAGHDVMVAGVWFDPKFVQRDQQLLQGRAWQFQPVLDFRGITLGQKMQRLGVRLQAKIARALWLKYDIQSPALLGYGAKAMLKFAQGFQADLTIVHSEAGLWVGNCLQAEGYKVGVDFEDWFSEDLLPEAKASRPIAWIQSLESQLAKTCTYCLTPSQAMAAAIAAAYNCATPTVIYNAFPATPTTTASQASSDRQDLDLPSLHWFSQTIGPGRGLETVFAALPHLQSVVEIHLRGNCPAIYQDWIMSLVPAAWRDRVYLHGTVDNHILPLRIAEHDIGLALESPQILSRDLTVTNKLFQYLEAGLAVIATNTAGQQEVLQQSPQAGELIPASDPFRLADVINQWIADPEHLQRTKQAAKQAGIKLGWDTQAAKLTQQVELAIGAAQSTTPRPHSELI</sequence>
<dbReference type="Gene3D" id="3.40.50.2000">
    <property type="entry name" value="Glycogen Phosphorylase B"/>
    <property type="match status" value="1"/>
</dbReference>
<comment type="caution">
    <text evidence="1">The sequence shown here is derived from an EMBL/GenBank/DDBJ whole genome shotgun (WGS) entry which is preliminary data.</text>
</comment>
<dbReference type="RefSeq" id="WP_264325852.1">
    <property type="nucleotide sequence ID" value="NZ_JADEXQ010000050.1"/>
</dbReference>
<proteinExistence type="predicted"/>